<sequence>MPCLVRGAQYCLFALLLKFSGYTNDRIATGPNGPAFEAVLDD</sequence>
<gene>
    <name evidence="1" type="ORF">CEV34_1235</name>
</gene>
<organism evidence="1 2">
    <name type="scientific">Brucella pseudogrignonensis</name>
    <dbReference type="NCBI Taxonomy" id="419475"/>
    <lineage>
        <taxon>Bacteria</taxon>
        <taxon>Pseudomonadati</taxon>
        <taxon>Pseudomonadota</taxon>
        <taxon>Alphaproteobacteria</taxon>
        <taxon>Hyphomicrobiales</taxon>
        <taxon>Brucellaceae</taxon>
        <taxon>Brucella/Ochrobactrum group</taxon>
        <taxon>Brucella</taxon>
    </lineage>
</organism>
<dbReference type="Proteomes" id="UP000216188">
    <property type="component" value="Unassembled WGS sequence"/>
</dbReference>
<protein>
    <submittedName>
        <fullName evidence="1">Uncharacterized protein</fullName>
    </submittedName>
</protein>
<accession>A0A256GM50</accession>
<evidence type="ECO:0000313" key="1">
    <source>
        <dbReference type="EMBL" id="OYR28255.1"/>
    </source>
</evidence>
<name>A0A256GM50_9HYPH</name>
<comment type="caution">
    <text evidence="1">The sequence shown here is derived from an EMBL/GenBank/DDBJ whole genome shotgun (WGS) entry which is preliminary data.</text>
</comment>
<evidence type="ECO:0000313" key="2">
    <source>
        <dbReference type="Proteomes" id="UP000216188"/>
    </source>
</evidence>
<dbReference type="AlphaFoldDB" id="A0A256GM50"/>
<reference evidence="1 2" key="1">
    <citation type="submission" date="2017-07" db="EMBL/GenBank/DDBJ databases">
        <title>Phylogenetic study on the rhizospheric bacterium Ochrobactrum sp. A44.</title>
        <authorList>
            <person name="Krzyzanowska D.M."/>
            <person name="Ossowicki A."/>
            <person name="Rajewska M."/>
            <person name="Maciag T."/>
            <person name="Kaczynski Z."/>
            <person name="Czerwicka M."/>
            <person name="Jafra S."/>
        </authorList>
    </citation>
    <scope>NUCLEOTIDE SEQUENCE [LARGE SCALE GENOMIC DNA]</scope>
    <source>
        <strain evidence="1 2">CCUG 30717</strain>
    </source>
</reference>
<dbReference type="EMBL" id="NNRM01000016">
    <property type="protein sequence ID" value="OYR28255.1"/>
    <property type="molecule type" value="Genomic_DNA"/>
</dbReference>
<keyword evidence="2" id="KW-1185">Reference proteome</keyword>
<proteinExistence type="predicted"/>